<protein>
    <submittedName>
        <fullName evidence="1">Uncharacterized protein</fullName>
    </submittedName>
</protein>
<dbReference type="Proteomes" id="UP000003438">
    <property type="component" value="Unassembled WGS sequence"/>
</dbReference>
<evidence type="ECO:0000313" key="1">
    <source>
        <dbReference type="EMBL" id="EFB75985.1"/>
    </source>
</evidence>
<gene>
    <name evidence="1" type="ORF">SUBVAR_05765</name>
</gene>
<dbReference type="EMBL" id="ACBY02000023">
    <property type="protein sequence ID" value="EFB75985.1"/>
    <property type="molecule type" value="Genomic_DNA"/>
</dbReference>
<dbReference type="HOGENOM" id="CLU_3222912_0_0_9"/>
<comment type="caution">
    <text evidence="1">The sequence shown here is derived from an EMBL/GenBank/DDBJ whole genome shotgun (WGS) entry which is preliminary data.</text>
</comment>
<name>D1PN50_9FIRM</name>
<keyword evidence="2" id="KW-1185">Reference proteome</keyword>
<proteinExistence type="predicted"/>
<sequence>MFAQSIITDPKTNFQWIVKKLLNTLAEKPPNFSPQGIAICTKNV</sequence>
<dbReference type="AlphaFoldDB" id="D1PN50"/>
<accession>D1PN50</accession>
<evidence type="ECO:0000313" key="2">
    <source>
        <dbReference type="Proteomes" id="UP000003438"/>
    </source>
</evidence>
<organism evidence="1 2">
    <name type="scientific">Subdoligranulum variabile DSM 15176</name>
    <dbReference type="NCBI Taxonomy" id="411471"/>
    <lineage>
        <taxon>Bacteria</taxon>
        <taxon>Bacillati</taxon>
        <taxon>Bacillota</taxon>
        <taxon>Clostridia</taxon>
        <taxon>Eubacteriales</taxon>
        <taxon>Oscillospiraceae</taxon>
        <taxon>Subdoligranulum</taxon>
    </lineage>
</organism>
<dbReference type="STRING" id="411471.SUBVAR_05765"/>
<reference evidence="1" key="1">
    <citation type="submission" date="2009-12" db="EMBL/GenBank/DDBJ databases">
        <authorList>
            <person name="Weinstock G."/>
            <person name="Sodergren E."/>
            <person name="Clifton S."/>
            <person name="Fulton L."/>
            <person name="Fulton B."/>
            <person name="Courtney L."/>
            <person name="Fronick C."/>
            <person name="Harrison M."/>
            <person name="Strong C."/>
            <person name="Farmer C."/>
            <person name="Delahaunty K."/>
            <person name="Markovic C."/>
            <person name="Hall O."/>
            <person name="Minx P."/>
            <person name="Tomlinson C."/>
            <person name="Mitreva M."/>
            <person name="Nelson J."/>
            <person name="Hou S."/>
            <person name="Wollam A."/>
            <person name="Pepin K.H."/>
            <person name="Johnson M."/>
            <person name="Bhonagiri V."/>
            <person name="Nash W.E."/>
            <person name="Warren W."/>
            <person name="Chinwalla A."/>
            <person name="Mardis E.R."/>
            <person name="Wilson R.K."/>
        </authorList>
    </citation>
    <scope>NUCLEOTIDE SEQUENCE [LARGE SCALE GENOMIC DNA]</scope>
    <source>
        <strain evidence="1">DSM 15176</strain>
    </source>
</reference>